<protein>
    <submittedName>
        <fullName evidence="2">Uncharacterized protein</fullName>
    </submittedName>
</protein>
<keyword evidence="1" id="KW-0175">Coiled coil</keyword>
<evidence type="ECO:0000313" key="2">
    <source>
        <dbReference type="EMBL" id="SKA64940.1"/>
    </source>
</evidence>
<feature type="coiled-coil region" evidence="1">
    <location>
        <begin position="6"/>
        <end position="40"/>
    </location>
</feature>
<evidence type="ECO:0000256" key="1">
    <source>
        <dbReference type="SAM" id="Coils"/>
    </source>
</evidence>
<sequence length="89" mass="10775">MERKEEESVSAELERLSQEFEELKLQKETVEAQVKKLMAEEDPAQGVYYAQDIFRLQQDKLRLATEMEFRRRKQNRLRLAEEEKAFLMH</sequence>
<gene>
    <name evidence="2" type="ORF">SAMN02745702_00429</name>
</gene>
<dbReference type="AlphaFoldDB" id="A0A1T4VJ03"/>
<accession>A0A1T4VJ03</accession>
<dbReference type="STRING" id="1121442.SAMN02745702_00429"/>
<dbReference type="OrthoDB" id="5459991at2"/>
<dbReference type="RefSeq" id="WP_078683739.1">
    <property type="nucleotide sequence ID" value="NZ_FUYA01000001.1"/>
</dbReference>
<proteinExistence type="predicted"/>
<keyword evidence="3" id="KW-1185">Reference proteome</keyword>
<name>A0A1T4VJ03_9BACT</name>
<evidence type="ECO:0000313" key="3">
    <source>
        <dbReference type="Proteomes" id="UP000189733"/>
    </source>
</evidence>
<reference evidence="2 3" key="1">
    <citation type="submission" date="2017-02" db="EMBL/GenBank/DDBJ databases">
        <authorList>
            <person name="Peterson S.W."/>
        </authorList>
    </citation>
    <scope>NUCLEOTIDE SEQUENCE [LARGE SCALE GENOMIC DNA]</scope>
    <source>
        <strain evidence="2 3">DSM 18034</strain>
    </source>
</reference>
<dbReference type="Proteomes" id="UP000189733">
    <property type="component" value="Unassembled WGS sequence"/>
</dbReference>
<dbReference type="EMBL" id="FUYA01000001">
    <property type="protein sequence ID" value="SKA64940.1"/>
    <property type="molecule type" value="Genomic_DNA"/>
</dbReference>
<organism evidence="2 3">
    <name type="scientific">Desulfobaculum bizertense DSM 18034</name>
    <dbReference type="NCBI Taxonomy" id="1121442"/>
    <lineage>
        <taxon>Bacteria</taxon>
        <taxon>Pseudomonadati</taxon>
        <taxon>Thermodesulfobacteriota</taxon>
        <taxon>Desulfovibrionia</taxon>
        <taxon>Desulfovibrionales</taxon>
        <taxon>Desulfovibrionaceae</taxon>
        <taxon>Desulfobaculum</taxon>
    </lineage>
</organism>